<dbReference type="InParanoid" id="K5V465"/>
<feature type="compositionally biased region" description="Acidic residues" evidence="1">
    <location>
        <begin position="84"/>
        <end position="93"/>
    </location>
</feature>
<feature type="compositionally biased region" description="Low complexity" evidence="1">
    <location>
        <begin position="242"/>
        <end position="263"/>
    </location>
</feature>
<feature type="region of interest" description="Disordered" evidence="1">
    <location>
        <begin position="185"/>
        <end position="368"/>
    </location>
</feature>
<dbReference type="EMBL" id="JH930471">
    <property type="protein sequence ID" value="EKM57376.1"/>
    <property type="molecule type" value="Genomic_DNA"/>
</dbReference>
<evidence type="ECO:0000313" key="2">
    <source>
        <dbReference type="EMBL" id="EKM57376.1"/>
    </source>
</evidence>
<dbReference type="AlphaFoldDB" id="K5V465"/>
<proteinExistence type="predicted"/>
<feature type="compositionally biased region" description="Acidic residues" evidence="1">
    <location>
        <begin position="280"/>
        <end position="290"/>
    </location>
</feature>
<evidence type="ECO:0000313" key="3">
    <source>
        <dbReference type="Proteomes" id="UP000008370"/>
    </source>
</evidence>
<reference evidence="2 3" key="1">
    <citation type="journal article" date="2012" name="BMC Genomics">
        <title>Comparative genomics of the white-rot fungi, Phanerochaete carnosa and P. chrysosporium, to elucidate the genetic basis of the distinct wood types they colonize.</title>
        <authorList>
            <person name="Suzuki H."/>
            <person name="MacDonald J."/>
            <person name="Syed K."/>
            <person name="Salamov A."/>
            <person name="Hori C."/>
            <person name="Aerts A."/>
            <person name="Henrissat B."/>
            <person name="Wiebenga A."/>
            <person name="vanKuyk P.A."/>
            <person name="Barry K."/>
            <person name="Lindquist E."/>
            <person name="LaButti K."/>
            <person name="Lapidus A."/>
            <person name="Lucas S."/>
            <person name="Coutinho P."/>
            <person name="Gong Y."/>
            <person name="Samejima M."/>
            <person name="Mahadevan R."/>
            <person name="Abou-Zaid M."/>
            <person name="de Vries R.P."/>
            <person name="Igarashi K."/>
            <person name="Yadav J.S."/>
            <person name="Grigoriev I.V."/>
            <person name="Master E.R."/>
        </authorList>
    </citation>
    <scope>NUCLEOTIDE SEQUENCE [LARGE SCALE GENOMIC DNA]</scope>
    <source>
        <strain evidence="2 3">HHB-10118-sp</strain>
    </source>
</reference>
<feature type="region of interest" description="Disordered" evidence="1">
    <location>
        <begin position="82"/>
        <end position="129"/>
    </location>
</feature>
<dbReference type="Proteomes" id="UP000008370">
    <property type="component" value="Unassembled WGS sequence"/>
</dbReference>
<sequence>MLLAPVGGGGSAHESIEMPVPLRASPFEGSLADLMADHAPPAEPAEATQVRYPVVEKVDDGTSPLVFEDELAAPTAVQTTVEPEAVEAQEEEAAATSEKAVSPMVPPTEAAAASTTEKAVSPVVPAGPDVDVAAATPQVPARVEMGTSPLVFSSTPMPLEVELVDAPAEEGLEAQVEEPILEQVQEFDDPAPDQPAETAEKGISPMAPPSVLEDEEDVSPASTVKPLPTRVDVACETEPVADDTAAPEPVAEAEPSVVVEPSPMQEAPVPTPLAPTGVSEESEETDEAAEEVSPASTVRPLPAKIDVGCGTEPVEDATVAPEPVVDVEAPAEEAPAPAAEVELETEQDDTAPPPEASVSAVLPPSNDC</sequence>
<feature type="compositionally biased region" description="Low complexity" evidence="1">
    <location>
        <begin position="94"/>
        <end position="129"/>
    </location>
</feature>
<evidence type="ECO:0000256" key="1">
    <source>
        <dbReference type="SAM" id="MobiDB-lite"/>
    </source>
</evidence>
<organism evidence="2 3">
    <name type="scientific">Phanerochaete carnosa (strain HHB-10118-sp)</name>
    <name type="common">White-rot fungus</name>
    <name type="synonym">Peniophora carnosa</name>
    <dbReference type="NCBI Taxonomy" id="650164"/>
    <lineage>
        <taxon>Eukaryota</taxon>
        <taxon>Fungi</taxon>
        <taxon>Dikarya</taxon>
        <taxon>Basidiomycota</taxon>
        <taxon>Agaricomycotina</taxon>
        <taxon>Agaricomycetes</taxon>
        <taxon>Polyporales</taxon>
        <taxon>Phanerochaetaceae</taxon>
        <taxon>Phanerochaete</taxon>
    </lineage>
</organism>
<dbReference type="RefSeq" id="XP_007395187.1">
    <property type="nucleotide sequence ID" value="XM_007395125.1"/>
</dbReference>
<accession>K5V465</accession>
<name>K5V465_PHACS</name>
<dbReference type="GeneID" id="18916225"/>
<protein>
    <submittedName>
        <fullName evidence="2">Uncharacterized protein</fullName>
    </submittedName>
</protein>
<gene>
    <name evidence="2" type="ORF">PHACADRAFT_255099</name>
</gene>
<dbReference type="HOGENOM" id="CLU_752479_0_0_1"/>
<feature type="compositionally biased region" description="Low complexity" evidence="1">
    <location>
        <begin position="316"/>
        <end position="340"/>
    </location>
</feature>
<keyword evidence="3" id="KW-1185">Reference proteome</keyword>
<dbReference type="KEGG" id="pco:PHACADRAFT_255099"/>